<keyword evidence="3" id="KW-0731">Sigma factor</keyword>
<dbReference type="Gene3D" id="1.10.10.10">
    <property type="entry name" value="Winged helix-like DNA-binding domain superfamily/Winged helix DNA-binding domain"/>
    <property type="match status" value="1"/>
</dbReference>
<accession>A0A239BZB4</accession>
<dbReference type="Pfam" id="PF08281">
    <property type="entry name" value="Sigma70_r4_2"/>
    <property type="match status" value="1"/>
</dbReference>
<dbReference type="SUPFAM" id="SSF88946">
    <property type="entry name" value="Sigma2 domain of RNA polymerase sigma factors"/>
    <property type="match status" value="1"/>
</dbReference>
<dbReference type="PANTHER" id="PTHR43133">
    <property type="entry name" value="RNA POLYMERASE ECF-TYPE SIGMA FACTO"/>
    <property type="match status" value="1"/>
</dbReference>
<keyword evidence="4" id="KW-0804">Transcription</keyword>
<dbReference type="Proteomes" id="UP000198304">
    <property type="component" value="Unassembled WGS sequence"/>
</dbReference>
<keyword evidence="9" id="KW-1185">Reference proteome</keyword>
<dbReference type="OrthoDB" id="9782703at2"/>
<keyword evidence="5" id="KW-0175">Coiled coil</keyword>
<evidence type="ECO:0000313" key="9">
    <source>
        <dbReference type="Proteomes" id="UP000198304"/>
    </source>
</evidence>
<keyword evidence="2" id="KW-0805">Transcription regulation</keyword>
<dbReference type="GO" id="GO:0003677">
    <property type="term" value="F:DNA binding"/>
    <property type="evidence" value="ECO:0007669"/>
    <property type="project" value="InterPro"/>
</dbReference>
<evidence type="ECO:0000259" key="6">
    <source>
        <dbReference type="Pfam" id="PF04542"/>
    </source>
</evidence>
<feature type="domain" description="RNA polymerase sigma factor 70 region 4 type 2" evidence="7">
    <location>
        <begin position="112"/>
        <end position="163"/>
    </location>
</feature>
<dbReference type="InterPro" id="IPR014284">
    <property type="entry name" value="RNA_pol_sigma-70_dom"/>
</dbReference>
<dbReference type="InterPro" id="IPR007627">
    <property type="entry name" value="RNA_pol_sigma70_r2"/>
</dbReference>
<evidence type="ECO:0000259" key="7">
    <source>
        <dbReference type="Pfam" id="PF08281"/>
    </source>
</evidence>
<dbReference type="RefSeq" id="WP_089281978.1">
    <property type="nucleotide sequence ID" value="NZ_FZOJ01000004.1"/>
</dbReference>
<dbReference type="CDD" id="cd06171">
    <property type="entry name" value="Sigma70_r4"/>
    <property type="match status" value="1"/>
</dbReference>
<evidence type="ECO:0000256" key="5">
    <source>
        <dbReference type="SAM" id="Coils"/>
    </source>
</evidence>
<dbReference type="InterPro" id="IPR013325">
    <property type="entry name" value="RNA_pol_sigma_r2"/>
</dbReference>
<comment type="similarity">
    <text evidence="1">Belongs to the sigma-70 factor family. ECF subfamily.</text>
</comment>
<evidence type="ECO:0000313" key="8">
    <source>
        <dbReference type="EMBL" id="SNS12771.1"/>
    </source>
</evidence>
<dbReference type="GO" id="GO:0016987">
    <property type="term" value="F:sigma factor activity"/>
    <property type="evidence" value="ECO:0007669"/>
    <property type="project" value="UniProtKB-KW"/>
</dbReference>
<sequence length="172" mass="20245">MEINELVKKAKSGDQDALVQIIMGKKEEYYKLAYTYTQNREDALDALEDMIVILYKKIKTLKKEEAFYSWSKTILVNKCRDLIRKRKKVIHLEQWEVADEKDSIRNREEAMDLEQELKKLNIKQQEAIKLRYYMDYDYETIAEITNAPLGTVKSRIFTGIEKLKVALGGGKR</sequence>
<proteinExistence type="inferred from homology"/>
<organism evidence="8 9">
    <name type="scientific">Anaerovirgula multivorans</name>
    <dbReference type="NCBI Taxonomy" id="312168"/>
    <lineage>
        <taxon>Bacteria</taxon>
        <taxon>Bacillati</taxon>
        <taxon>Bacillota</taxon>
        <taxon>Clostridia</taxon>
        <taxon>Peptostreptococcales</taxon>
        <taxon>Natronincolaceae</taxon>
        <taxon>Anaerovirgula</taxon>
    </lineage>
</organism>
<feature type="coiled-coil region" evidence="5">
    <location>
        <begin position="103"/>
        <end position="130"/>
    </location>
</feature>
<dbReference type="Gene3D" id="1.10.1740.10">
    <property type="match status" value="1"/>
</dbReference>
<evidence type="ECO:0000256" key="1">
    <source>
        <dbReference type="ARBA" id="ARBA00010641"/>
    </source>
</evidence>
<dbReference type="NCBIfam" id="TIGR02937">
    <property type="entry name" value="sigma70-ECF"/>
    <property type="match status" value="1"/>
</dbReference>
<evidence type="ECO:0000256" key="2">
    <source>
        <dbReference type="ARBA" id="ARBA00023015"/>
    </source>
</evidence>
<evidence type="ECO:0000256" key="4">
    <source>
        <dbReference type="ARBA" id="ARBA00023163"/>
    </source>
</evidence>
<dbReference type="SUPFAM" id="SSF88659">
    <property type="entry name" value="Sigma3 and sigma4 domains of RNA polymerase sigma factors"/>
    <property type="match status" value="1"/>
</dbReference>
<dbReference type="InterPro" id="IPR013324">
    <property type="entry name" value="RNA_pol_sigma_r3/r4-like"/>
</dbReference>
<protein>
    <submittedName>
        <fullName evidence="8">RNA polymerase sigma-70 factor, ECF subfamily</fullName>
    </submittedName>
</protein>
<dbReference type="PANTHER" id="PTHR43133:SF51">
    <property type="entry name" value="RNA POLYMERASE SIGMA FACTOR"/>
    <property type="match status" value="1"/>
</dbReference>
<name>A0A239BZB4_9FIRM</name>
<dbReference type="InterPro" id="IPR036388">
    <property type="entry name" value="WH-like_DNA-bd_sf"/>
</dbReference>
<dbReference type="Pfam" id="PF04542">
    <property type="entry name" value="Sigma70_r2"/>
    <property type="match status" value="1"/>
</dbReference>
<dbReference type="InterPro" id="IPR039425">
    <property type="entry name" value="RNA_pol_sigma-70-like"/>
</dbReference>
<dbReference type="InterPro" id="IPR013249">
    <property type="entry name" value="RNA_pol_sigma70_r4_t2"/>
</dbReference>
<reference evidence="8 9" key="1">
    <citation type="submission" date="2017-06" db="EMBL/GenBank/DDBJ databases">
        <authorList>
            <person name="Kim H.J."/>
            <person name="Triplett B.A."/>
        </authorList>
    </citation>
    <scope>NUCLEOTIDE SEQUENCE [LARGE SCALE GENOMIC DNA]</scope>
    <source>
        <strain evidence="8 9">SCA</strain>
    </source>
</reference>
<evidence type="ECO:0000256" key="3">
    <source>
        <dbReference type="ARBA" id="ARBA00023082"/>
    </source>
</evidence>
<dbReference type="AlphaFoldDB" id="A0A239BZB4"/>
<gene>
    <name evidence="8" type="ORF">SAMN05446037_1004203</name>
</gene>
<dbReference type="EMBL" id="FZOJ01000004">
    <property type="protein sequence ID" value="SNS12771.1"/>
    <property type="molecule type" value="Genomic_DNA"/>
</dbReference>
<dbReference type="GO" id="GO:0006352">
    <property type="term" value="P:DNA-templated transcription initiation"/>
    <property type="evidence" value="ECO:0007669"/>
    <property type="project" value="InterPro"/>
</dbReference>
<feature type="domain" description="RNA polymerase sigma-70 region 2" evidence="6">
    <location>
        <begin position="29"/>
        <end position="88"/>
    </location>
</feature>